<evidence type="ECO:0000256" key="1">
    <source>
        <dbReference type="SAM" id="MobiDB-lite"/>
    </source>
</evidence>
<name>A0A9J6B024_SOLCO</name>
<gene>
    <name evidence="2" type="ORF">H5410_001803</name>
</gene>
<accession>A0A9J6B024</accession>
<organism evidence="2 3">
    <name type="scientific">Solanum commersonii</name>
    <name type="common">Commerson's wild potato</name>
    <name type="synonym">Commerson's nightshade</name>
    <dbReference type="NCBI Taxonomy" id="4109"/>
    <lineage>
        <taxon>Eukaryota</taxon>
        <taxon>Viridiplantae</taxon>
        <taxon>Streptophyta</taxon>
        <taxon>Embryophyta</taxon>
        <taxon>Tracheophyta</taxon>
        <taxon>Spermatophyta</taxon>
        <taxon>Magnoliopsida</taxon>
        <taxon>eudicotyledons</taxon>
        <taxon>Gunneridae</taxon>
        <taxon>Pentapetalae</taxon>
        <taxon>asterids</taxon>
        <taxon>lamiids</taxon>
        <taxon>Solanales</taxon>
        <taxon>Solanaceae</taxon>
        <taxon>Solanoideae</taxon>
        <taxon>Solaneae</taxon>
        <taxon>Solanum</taxon>
    </lineage>
</organism>
<dbReference type="EMBL" id="JACXVP010000001">
    <property type="protein sequence ID" value="KAG5630086.1"/>
    <property type="molecule type" value="Genomic_DNA"/>
</dbReference>
<evidence type="ECO:0000313" key="3">
    <source>
        <dbReference type="Proteomes" id="UP000824120"/>
    </source>
</evidence>
<feature type="compositionally biased region" description="Acidic residues" evidence="1">
    <location>
        <begin position="164"/>
        <end position="177"/>
    </location>
</feature>
<protein>
    <submittedName>
        <fullName evidence="2">Uncharacterized protein</fullName>
    </submittedName>
</protein>
<comment type="caution">
    <text evidence="2">The sequence shown here is derived from an EMBL/GenBank/DDBJ whole genome shotgun (WGS) entry which is preliminary data.</text>
</comment>
<proteinExistence type="predicted"/>
<dbReference type="AlphaFoldDB" id="A0A9J6B024"/>
<dbReference type="Proteomes" id="UP000824120">
    <property type="component" value="Chromosome 1"/>
</dbReference>
<reference evidence="2 3" key="1">
    <citation type="submission" date="2020-09" db="EMBL/GenBank/DDBJ databases">
        <title>De no assembly of potato wild relative species, Solanum commersonii.</title>
        <authorList>
            <person name="Cho K."/>
        </authorList>
    </citation>
    <scope>NUCLEOTIDE SEQUENCE [LARGE SCALE GENOMIC DNA]</scope>
    <source>
        <strain evidence="2">LZ3.2</strain>
        <tissue evidence="2">Leaf</tissue>
    </source>
</reference>
<evidence type="ECO:0000313" key="2">
    <source>
        <dbReference type="EMBL" id="KAG5630086.1"/>
    </source>
</evidence>
<feature type="region of interest" description="Disordered" evidence="1">
    <location>
        <begin position="157"/>
        <end position="177"/>
    </location>
</feature>
<keyword evidence="3" id="KW-1185">Reference proteome</keyword>
<sequence>MLGSSLVQVPSKSQGSNLRLGVGVGCSVRVSSQVSRSGSGHILGQSWGSNLELSVGSNRVSRSDSFQQLDLKLGWVLGLGSVLGRNQVRVSRLYNNWNVKSLDGLGLEILNQSNTCPLCRYKLPKEDEDEIEKDLQVILDGEIGGREFQDNKVVLESTKSSLSDDGEDDDDLRDMDLDEMRDEDGDIMMIDAINLKEKHIDISIARENFYGP</sequence>